<proteinExistence type="predicted"/>
<evidence type="ECO:0000313" key="1">
    <source>
        <dbReference type="EMBL" id="KAI4346270.1"/>
    </source>
</evidence>
<reference evidence="1 2" key="1">
    <citation type="journal article" date="2022" name="DNA Res.">
        <title>Chromosomal-level genome assembly of the orchid tree Bauhinia variegata (Leguminosae; Cercidoideae) supports the allotetraploid origin hypothesis of Bauhinia.</title>
        <authorList>
            <person name="Zhong Y."/>
            <person name="Chen Y."/>
            <person name="Zheng D."/>
            <person name="Pang J."/>
            <person name="Liu Y."/>
            <person name="Luo S."/>
            <person name="Meng S."/>
            <person name="Qian L."/>
            <person name="Wei D."/>
            <person name="Dai S."/>
            <person name="Zhou R."/>
        </authorList>
    </citation>
    <scope>NUCLEOTIDE SEQUENCE [LARGE SCALE GENOMIC DNA]</scope>
    <source>
        <strain evidence="1">BV-YZ2020</strain>
    </source>
</reference>
<comment type="caution">
    <text evidence="1">The sequence shown here is derived from an EMBL/GenBank/DDBJ whole genome shotgun (WGS) entry which is preliminary data.</text>
</comment>
<name>A0ACB9PC15_BAUVA</name>
<keyword evidence="2" id="KW-1185">Reference proteome</keyword>
<gene>
    <name evidence="1" type="ORF">L6164_013336</name>
</gene>
<organism evidence="1 2">
    <name type="scientific">Bauhinia variegata</name>
    <name type="common">Purple orchid tree</name>
    <name type="synonym">Phanera variegata</name>
    <dbReference type="NCBI Taxonomy" id="167791"/>
    <lineage>
        <taxon>Eukaryota</taxon>
        <taxon>Viridiplantae</taxon>
        <taxon>Streptophyta</taxon>
        <taxon>Embryophyta</taxon>
        <taxon>Tracheophyta</taxon>
        <taxon>Spermatophyta</taxon>
        <taxon>Magnoliopsida</taxon>
        <taxon>eudicotyledons</taxon>
        <taxon>Gunneridae</taxon>
        <taxon>Pentapetalae</taxon>
        <taxon>rosids</taxon>
        <taxon>fabids</taxon>
        <taxon>Fabales</taxon>
        <taxon>Fabaceae</taxon>
        <taxon>Cercidoideae</taxon>
        <taxon>Cercideae</taxon>
        <taxon>Bauhiniinae</taxon>
        <taxon>Bauhinia</taxon>
    </lineage>
</organism>
<evidence type="ECO:0000313" key="2">
    <source>
        <dbReference type="Proteomes" id="UP000828941"/>
    </source>
</evidence>
<sequence>MLCYDENNPYNNCIELYVECVDVGLQWPIVEDVNNVIKLYSVKHNVKFKVKKYTRQWYSICCKQSNVGCPWRLRAGKLKKCDGWMITKYVTPHTYMSAMLNQDYYHLNSDLICDEIVRLVRVNPNLKPSEIIQQIKNMHNNTISHRKEWIARQKAL</sequence>
<dbReference type="EMBL" id="CM039430">
    <property type="protein sequence ID" value="KAI4346270.1"/>
    <property type="molecule type" value="Genomic_DNA"/>
</dbReference>
<protein>
    <submittedName>
        <fullName evidence="1">Uncharacterized protein</fullName>
    </submittedName>
</protein>
<accession>A0ACB9PC15</accession>
<dbReference type="Proteomes" id="UP000828941">
    <property type="component" value="Chromosome 5"/>
</dbReference>